<dbReference type="Proteomes" id="UP000663874">
    <property type="component" value="Unassembled WGS sequence"/>
</dbReference>
<dbReference type="EMBL" id="CAJOBE010010369">
    <property type="protein sequence ID" value="CAF4106720.1"/>
    <property type="molecule type" value="Genomic_DNA"/>
</dbReference>
<dbReference type="Pfam" id="PF00646">
    <property type="entry name" value="F-box"/>
    <property type="match status" value="1"/>
</dbReference>
<reference evidence="2" key="1">
    <citation type="submission" date="2021-02" db="EMBL/GenBank/DDBJ databases">
        <authorList>
            <person name="Nowell W R."/>
        </authorList>
    </citation>
    <scope>NUCLEOTIDE SEQUENCE</scope>
</reference>
<dbReference type="SUPFAM" id="SSF81383">
    <property type="entry name" value="F-box domain"/>
    <property type="match status" value="1"/>
</dbReference>
<gene>
    <name evidence="2" type="ORF">FNK824_LOCUS31649</name>
</gene>
<protein>
    <recommendedName>
        <fullName evidence="1">F-box domain-containing protein</fullName>
    </recommendedName>
</protein>
<name>A0A819VC86_9BILA</name>
<evidence type="ECO:0000313" key="2">
    <source>
        <dbReference type="EMBL" id="CAF4106720.1"/>
    </source>
</evidence>
<dbReference type="AlphaFoldDB" id="A0A819VC86"/>
<sequence>MDTSNNNRLNILDLPNEILLNIISKLSFIDVFYSLVDINERFYQLSVDPLYIRHLDMAVMTMKSLFEYTSSVDDQVLSKICENILPFIHSQVYKLTLEQHSIERILLNGSYPKLYSVSLVNFQKEKLFHYLTDNSILRHLLSQQITYLNIDIEKKHIDMKNEDLGGIYSYTSRRCEISRIFILILSLCKRLISLNFCQLFFKRNASICIHQIPQTRCMSESLTKLKVNVKDFDDCLYLLDSNLKCLSKLIINVEYIGPKGNFTLATKKLPKLKYFSLCSIYKTFNNDERIISLLHRMINLEELILFLSVVRFNSNVIDGIQLHDKILVLPQQKKQHSSSLITFRHLILLNLAQAHVDYAEEFLVDKNIHLPCLLNLRIKFESLEMVTKNFTNDATHLTCAKLKKLHIDDRSNEIIRTKETYALSYT</sequence>
<dbReference type="PROSITE" id="PS50181">
    <property type="entry name" value="FBOX"/>
    <property type="match status" value="1"/>
</dbReference>
<accession>A0A819VC86</accession>
<dbReference type="InterPro" id="IPR001810">
    <property type="entry name" value="F-box_dom"/>
</dbReference>
<organism evidence="2 3">
    <name type="scientific">Rotaria sordida</name>
    <dbReference type="NCBI Taxonomy" id="392033"/>
    <lineage>
        <taxon>Eukaryota</taxon>
        <taxon>Metazoa</taxon>
        <taxon>Spiralia</taxon>
        <taxon>Gnathifera</taxon>
        <taxon>Rotifera</taxon>
        <taxon>Eurotatoria</taxon>
        <taxon>Bdelloidea</taxon>
        <taxon>Philodinida</taxon>
        <taxon>Philodinidae</taxon>
        <taxon>Rotaria</taxon>
    </lineage>
</organism>
<feature type="domain" description="F-box" evidence="1">
    <location>
        <begin position="8"/>
        <end position="55"/>
    </location>
</feature>
<comment type="caution">
    <text evidence="2">The sequence shown here is derived from an EMBL/GenBank/DDBJ whole genome shotgun (WGS) entry which is preliminary data.</text>
</comment>
<evidence type="ECO:0000259" key="1">
    <source>
        <dbReference type="PROSITE" id="PS50181"/>
    </source>
</evidence>
<evidence type="ECO:0000313" key="3">
    <source>
        <dbReference type="Proteomes" id="UP000663874"/>
    </source>
</evidence>
<dbReference type="InterPro" id="IPR036047">
    <property type="entry name" value="F-box-like_dom_sf"/>
</dbReference>
<proteinExistence type="predicted"/>